<dbReference type="GO" id="GO:0030570">
    <property type="term" value="F:pectate lyase activity"/>
    <property type="evidence" value="ECO:0007669"/>
    <property type="project" value="UniProtKB-EC"/>
</dbReference>
<evidence type="ECO:0000256" key="8">
    <source>
        <dbReference type="RuleBase" id="RU361123"/>
    </source>
</evidence>
<dbReference type="InterPro" id="IPR011050">
    <property type="entry name" value="Pectin_lyase_fold/virulence"/>
</dbReference>
<evidence type="ECO:0000313" key="11">
    <source>
        <dbReference type="Proteomes" id="UP001189122"/>
    </source>
</evidence>
<dbReference type="GO" id="GO:0045490">
    <property type="term" value="P:pectin catabolic process"/>
    <property type="evidence" value="ECO:0007669"/>
    <property type="project" value="UniProtKB-UniPathway"/>
</dbReference>
<dbReference type="PANTHER" id="PTHR31683">
    <property type="entry name" value="PECTATE LYASE 18-RELATED"/>
    <property type="match status" value="1"/>
</dbReference>
<accession>A0A7I8IAT7</accession>
<dbReference type="SMART" id="SM00656">
    <property type="entry name" value="Amb_all"/>
    <property type="match status" value="1"/>
</dbReference>
<dbReference type="PANTHER" id="PTHR31683:SF113">
    <property type="entry name" value="PECTATE LYASE"/>
    <property type="match status" value="1"/>
</dbReference>
<evidence type="ECO:0000256" key="5">
    <source>
        <dbReference type="ARBA" id="ARBA00022729"/>
    </source>
</evidence>
<feature type="domain" description="Pectate lyase" evidence="9">
    <location>
        <begin position="64"/>
        <end position="239"/>
    </location>
</feature>
<dbReference type="EMBL" id="LR743588">
    <property type="protein sequence ID" value="CAA2615101.1"/>
    <property type="molecule type" value="Genomic_DNA"/>
</dbReference>
<name>A0A7I8IAT7_SPIIN</name>
<evidence type="ECO:0000256" key="6">
    <source>
        <dbReference type="ARBA" id="ARBA00022837"/>
    </source>
</evidence>
<evidence type="ECO:0000256" key="4">
    <source>
        <dbReference type="ARBA" id="ARBA00022723"/>
    </source>
</evidence>
<comment type="cofactor">
    <cofactor evidence="8">
        <name>Ca(2+)</name>
        <dbReference type="ChEBI" id="CHEBI:29108"/>
    </cofactor>
    <text evidence="8">Binds 1 Ca(2+) ion. Required for its activity.</text>
</comment>
<keyword evidence="4 8" id="KW-0479">Metal-binding</keyword>
<keyword evidence="11" id="KW-1185">Reference proteome</keyword>
<evidence type="ECO:0000313" key="10">
    <source>
        <dbReference type="EMBL" id="CAA2615101.1"/>
    </source>
</evidence>
<evidence type="ECO:0000256" key="3">
    <source>
        <dbReference type="ARBA" id="ARBA00012272"/>
    </source>
</evidence>
<dbReference type="AlphaFoldDB" id="A0A7I8IAT7"/>
<gene>
    <name evidence="10" type="ORF">SI7747_01001457</name>
</gene>
<dbReference type="Gene3D" id="2.160.20.10">
    <property type="entry name" value="Single-stranded right-handed beta-helix, Pectin lyase-like"/>
    <property type="match status" value="1"/>
</dbReference>
<proteinExistence type="inferred from homology"/>
<dbReference type="Pfam" id="PF00544">
    <property type="entry name" value="Pectate_lyase_4"/>
    <property type="match status" value="1"/>
</dbReference>
<dbReference type="InterPro" id="IPR018082">
    <property type="entry name" value="AmbAllergen"/>
</dbReference>
<dbReference type="GO" id="GO:0046872">
    <property type="term" value="F:metal ion binding"/>
    <property type="evidence" value="ECO:0007669"/>
    <property type="project" value="UniProtKB-KW"/>
</dbReference>
<dbReference type="Proteomes" id="UP001189122">
    <property type="component" value="Unassembled WGS sequence"/>
</dbReference>
<keyword evidence="7 8" id="KW-0456">Lyase</keyword>
<dbReference type="PRINTS" id="PR00807">
    <property type="entry name" value="AMBALLERGEN"/>
</dbReference>
<reference evidence="10 11" key="1">
    <citation type="submission" date="2019-12" db="EMBL/GenBank/DDBJ databases">
        <authorList>
            <person name="Scholz U."/>
            <person name="Mascher M."/>
            <person name="Fiebig A."/>
        </authorList>
    </citation>
    <scope>NUCLEOTIDE SEQUENCE</scope>
</reference>
<comment type="similarity">
    <text evidence="8">Belongs to the polysaccharide lyase 1 family.</text>
</comment>
<protein>
    <recommendedName>
        <fullName evidence="3 8">Pectate lyase</fullName>
        <ecNumber evidence="3 8">4.2.2.2</ecNumber>
    </recommendedName>
</protein>
<sequence length="299" mass="32983">MAPYAQVDESLRALAGKAEGFGRRAVGGLYGPVYHVTTLADDGVGSLREGCSRPDPVWIVFDVSGTLHLSSPLRVSSHKTIDGRGQRVKITGNGLQLSKCENVIVCNLEFEGGRGRDVDAVKIKPGSRHIWIDRCSLRDYDDGLIDITRESTDITISRCRFSMHNKVILIGADSKNIEDRCIKVTIHHCFFDGTRQRHPEYDSGRSICTTITRGTGVVWTLCEFGILSQCNIYEAGEKKVVVKYVTEKPGLLPGGSAGCVFCATEFYPEWSMEPASEELMKALEAYTGWQAIPMPEETT</sequence>
<dbReference type="SUPFAM" id="SSF51126">
    <property type="entry name" value="Pectin lyase-like"/>
    <property type="match status" value="1"/>
</dbReference>
<evidence type="ECO:0000259" key="9">
    <source>
        <dbReference type="SMART" id="SM00656"/>
    </source>
</evidence>
<dbReference type="InterPro" id="IPR045032">
    <property type="entry name" value="PEL"/>
</dbReference>
<dbReference type="EMBL" id="CACRZD030000001">
    <property type="protein sequence ID" value="CAA6654867.1"/>
    <property type="molecule type" value="Genomic_DNA"/>
</dbReference>
<evidence type="ECO:0000256" key="7">
    <source>
        <dbReference type="ARBA" id="ARBA00023239"/>
    </source>
</evidence>
<organism evidence="10">
    <name type="scientific">Spirodela intermedia</name>
    <name type="common">Intermediate duckweed</name>
    <dbReference type="NCBI Taxonomy" id="51605"/>
    <lineage>
        <taxon>Eukaryota</taxon>
        <taxon>Viridiplantae</taxon>
        <taxon>Streptophyta</taxon>
        <taxon>Embryophyta</taxon>
        <taxon>Tracheophyta</taxon>
        <taxon>Spermatophyta</taxon>
        <taxon>Magnoliopsida</taxon>
        <taxon>Liliopsida</taxon>
        <taxon>Araceae</taxon>
        <taxon>Lemnoideae</taxon>
        <taxon>Spirodela</taxon>
    </lineage>
</organism>
<keyword evidence="6 8" id="KW-0106">Calcium</keyword>
<comment type="pathway">
    <text evidence="2 8">Glycan metabolism; pectin degradation; 2-dehydro-3-deoxy-D-gluconate from pectin: step 2/5.</text>
</comment>
<dbReference type="InterPro" id="IPR002022">
    <property type="entry name" value="Pec_lyase"/>
</dbReference>
<evidence type="ECO:0000256" key="2">
    <source>
        <dbReference type="ARBA" id="ARBA00005220"/>
    </source>
</evidence>
<dbReference type="UniPathway" id="UPA00545">
    <property type="reaction ID" value="UER00824"/>
</dbReference>
<dbReference type="EC" id="4.2.2.2" evidence="3 8"/>
<evidence type="ECO:0000256" key="1">
    <source>
        <dbReference type="ARBA" id="ARBA00000695"/>
    </source>
</evidence>
<keyword evidence="5" id="KW-0732">Signal</keyword>
<comment type="catalytic activity">
    <reaction evidence="1 8">
        <text>Eliminative cleavage of (1-&gt;4)-alpha-D-galacturonan to give oligosaccharides with 4-deoxy-alpha-D-galact-4-enuronosyl groups at their non-reducing ends.</text>
        <dbReference type="EC" id="4.2.2.2"/>
    </reaction>
</comment>
<dbReference type="InterPro" id="IPR012334">
    <property type="entry name" value="Pectin_lyas_fold"/>
</dbReference>